<proteinExistence type="predicted"/>
<accession>A0A1F4XKY4</accession>
<keyword evidence="1" id="KW-0472">Membrane</keyword>
<name>A0A1F4XKY4_9BACT</name>
<feature type="transmembrane region" description="Helical" evidence="1">
    <location>
        <begin position="102"/>
        <end position="121"/>
    </location>
</feature>
<reference evidence="2 3" key="1">
    <citation type="journal article" date="2016" name="Nat. Commun.">
        <title>Thousands of microbial genomes shed light on interconnected biogeochemical processes in an aquifer system.</title>
        <authorList>
            <person name="Anantharaman K."/>
            <person name="Brown C.T."/>
            <person name="Hug L.A."/>
            <person name="Sharon I."/>
            <person name="Castelle C.J."/>
            <person name="Probst A.J."/>
            <person name="Thomas B.C."/>
            <person name="Singh A."/>
            <person name="Wilkins M.J."/>
            <person name="Karaoz U."/>
            <person name="Brodie E.L."/>
            <person name="Williams K.H."/>
            <person name="Hubbard S.S."/>
            <person name="Banfield J.F."/>
        </authorList>
    </citation>
    <scope>NUCLEOTIDE SEQUENCE [LARGE SCALE GENOMIC DNA]</scope>
</reference>
<dbReference type="AlphaFoldDB" id="A0A1F4XKY4"/>
<dbReference type="EMBL" id="MEWS01000020">
    <property type="protein sequence ID" value="OGC82254.1"/>
    <property type="molecule type" value="Genomic_DNA"/>
</dbReference>
<feature type="transmembrane region" description="Helical" evidence="1">
    <location>
        <begin position="7"/>
        <end position="30"/>
    </location>
</feature>
<feature type="transmembrane region" description="Helical" evidence="1">
    <location>
        <begin position="78"/>
        <end position="96"/>
    </location>
</feature>
<protein>
    <submittedName>
        <fullName evidence="2">Uncharacterized protein</fullName>
    </submittedName>
</protein>
<keyword evidence="1" id="KW-1133">Transmembrane helix</keyword>
<evidence type="ECO:0000313" key="3">
    <source>
        <dbReference type="Proteomes" id="UP000177521"/>
    </source>
</evidence>
<organism evidence="2 3">
    <name type="scientific">Candidatus Abawacabacteria bacterium RIFCSPHIGHO2_01_FULL_46_8</name>
    <dbReference type="NCBI Taxonomy" id="1817815"/>
    <lineage>
        <taxon>Bacteria</taxon>
        <taxon>Candidatus Abawacaibacteriota</taxon>
    </lineage>
</organism>
<feature type="transmembrane region" description="Helical" evidence="1">
    <location>
        <begin position="36"/>
        <end position="62"/>
    </location>
</feature>
<evidence type="ECO:0000313" key="2">
    <source>
        <dbReference type="EMBL" id="OGC82254.1"/>
    </source>
</evidence>
<dbReference type="PROSITE" id="PS51257">
    <property type="entry name" value="PROKAR_LIPOPROTEIN"/>
    <property type="match status" value="1"/>
</dbReference>
<comment type="caution">
    <text evidence="2">The sequence shown here is derived from an EMBL/GenBank/DDBJ whole genome shotgun (WGS) entry which is preliminary data.</text>
</comment>
<keyword evidence="1" id="KW-0812">Transmembrane</keyword>
<evidence type="ECO:0000256" key="1">
    <source>
        <dbReference type="SAM" id="Phobius"/>
    </source>
</evidence>
<gene>
    <name evidence="2" type="ORF">A2788_00080</name>
</gene>
<sequence>MVRTFNYYIAGLFACGMLGALATGLIIVRLNPFRDGFLVISLFYLSIFIALTGILSFVLFYLHRIWAANEVYFRNINIAFRQGALLSLLLIGFLFLQSYRLLTWWDGLLLMAAIALVELMFNAKQR</sequence>
<dbReference type="Proteomes" id="UP000177521">
    <property type="component" value="Unassembled WGS sequence"/>
</dbReference>